<dbReference type="Pfam" id="PF01624">
    <property type="entry name" value="MutS_I"/>
    <property type="match status" value="1"/>
</dbReference>
<dbReference type="SUPFAM" id="SSF48334">
    <property type="entry name" value="DNA repair protein MutS, domain III"/>
    <property type="match status" value="1"/>
</dbReference>
<dbReference type="InterPro" id="IPR007696">
    <property type="entry name" value="DNA_mismatch_repair_MutS_core"/>
</dbReference>
<dbReference type="EMBL" id="KB630937">
    <property type="protein sequence ID" value="ERL83952.1"/>
    <property type="molecule type" value="Genomic_DNA"/>
</dbReference>
<evidence type="ECO:0000256" key="3">
    <source>
        <dbReference type="ARBA" id="ARBA00022763"/>
    </source>
</evidence>
<keyword evidence="3" id="KW-0227">DNA damage</keyword>
<dbReference type="GO" id="GO:0140664">
    <property type="term" value="F:ATP-dependent DNA damage sensor activity"/>
    <property type="evidence" value="ECO:0007669"/>
    <property type="project" value="InterPro"/>
</dbReference>
<keyword evidence="6" id="KW-0234">DNA repair</keyword>
<dbReference type="InterPro" id="IPR011184">
    <property type="entry name" value="DNA_mismatch_repair_Msh2"/>
</dbReference>
<dbReference type="STRING" id="77166.U4TRP2"/>
<dbReference type="SMART" id="SM00534">
    <property type="entry name" value="MUTSac"/>
    <property type="match status" value="1"/>
</dbReference>
<dbReference type="PIRSF" id="PIRSF005813">
    <property type="entry name" value="MSH2"/>
    <property type="match status" value="1"/>
</dbReference>
<dbReference type="GO" id="GO:0006298">
    <property type="term" value="P:mismatch repair"/>
    <property type="evidence" value="ECO:0007669"/>
    <property type="project" value="InterPro"/>
</dbReference>
<evidence type="ECO:0000256" key="7">
    <source>
        <dbReference type="SAM" id="Coils"/>
    </source>
</evidence>
<evidence type="ECO:0000256" key="5">
    <source>
        <dbReference type="ARBA" id="ARBA00023125"/>
    </source>
</evidence>
<dbReference type="Pfam" id="PF05192">
    <property type="entry name" value="MutS_III"/>
    <property type="match status" value="1"/>
</dbReference>
<dbReference type="GO" id="GO:0030983">
    <property type="term" value="F:mismatched DNA binding"/>
    <property type="evidence" value="ECO:0007669"/>
    <property type="project" value="InterPro"/>
</dbReference>
<proteinExistence type="inferred from homology"/>
<dbReference type="InterPro" id="IPR016151">
    <property type="entry name" value="DNA_mismatch_repair_MutS_N"/>
</dbReference>
<dbReference type="InterPro" id="IPR000432">
    <property type="entry name" value="DNA_mismatch_repair_MutS_C"/>
</dbReference>
<dbReference type="GO" id="GO:0006312">
    <property type="term" value="P:mitotic recombination"/>
    <property type="evidence" value="ECO:0007669"/>
    <property type="project" value="TreeGrafter"/>
</dbReference>
<evidence type="ECO:0000259" key="8">
    <source>
        <dbReference type="PROSITE" id="PS00486"/>
    </source>
</evidence>
<dbReference type="Pfam" id="PF05190">
    <property type="entry name" value="MutS_IV"/>
    <property type="match status" value="1"/>
</dbReference>
<dbReference type="SMART" id="SM00533">
    <property type="entry name" value="MUTSd"/>
    <property type="match status" value="1"/>
</dbReference>
<evidence type="ECO:0000256" key="6">
    <source>
        <dbReference type="ARBA" id="ARBA00023204"/>
    </source>
</evidence>
<dbReference type="OrthoDB" id="295033at2759"/>
<reference evidence="9 12" key="1">
    <citation type="journal article" date="2013" name="Genome Biol.">
        <title>Draft genome of the mountain pine beetle, Dendroctonus ponderosae Hopkins, a major forest pest.</title>
        <authorList>
            <person name="Keeling C.I."/>
            <person name="Yuen M.M."/>
            <person name="Liao N.Y."/>
            <person name="Docking T.R."/>
            <person name="Chan S.K."/>
            <person name="Taylor G.A."/>
            <person name="Palmquist D.L."/>
            <person name="Jackman S.D."/>
            <person name="Nguyen A."/>
            <person name="Li M."/>
            <person name="Henderson H."/>
            <person name="Janes J.K."/>
            <person name="Zhao Y."/>
            <person name="Pandoh P."/>
            <person name="Moore R."/>
            <person name="Sperling F.A."/>
            <person name="Huber D.P."/>
            <person name="Birol I."/>
            <person name="Jones S.J."/>
            <person name="Bohlmann J."/>
        </authorList>
    </citation>
    <scope>NUCLEOTIDE SEQUENCE</scope>
</reference>
<dbReference type="PANTHER" id="PTHR11361:SF35">
    <property type="entry name" value="DNA MISMATCH REPAIR PROTEIN MSH2"/>
    <property type="match status" value="1"/>
</dbReference>
<keyword evidence="4" id="KW-0067">ATP-binding</keyword>
<dbReference type="EMBL" id="KB630066">
    <property type="protein sequence ID" value="ERL83372.1"/>
    <property type="molecule type" value="Genomic_DNA"/>
</dbReference>
<dbReference type="GO" id="GO:0032301">
    <property type="term" value="C:MutSalpha complex"/>
    <property type="evidence" value="ECO:0007669"/>
    <property type="project" value="TreeGrafter"/>
</dbReference>
<dbReference type="InterPro" id="IPR045076">
    <property type="entry name" value="MutS"/>
</dbReference>
<dbReference type="AlphaFoldDB" id="U4TRP2"/>
<feature type="domain" description="DNA mismatch repair proteins mutS family" evidence="8">
    <location>
        <begin position="569"/>
        <end position="585"/>
    </location>
</feature>
<keyword evidence="5" id="KW-0238">DNA-binding</keyword>
<dbReference type="InterPro" id="IPR007861">
    <property type="entry name" value="DNA_mismatch_repair_MutS_clamp"/>
</dbReference>
<evidence type="ECO:0000256" key="4">
    <source>
        <dbReference type="ARBA" id="ARBA00022840"/>
    </source>
</evidence>
<evidence type="ECO:0000256" key="1">
    <source>
        <dbReference type="ARBA" id="ARBA00006271"/>
    </source>
</evidence>
<evidence type="ECO:0000313" key="11">
    <source>
        <dbReference type="EMBL" id="ERL83952.1"/>
    </source>
</evidence>
<evidence type="ECO:0000313" key="12">
    <source>
        <dbReference type="Proteomes" id="UP000030742"/>
    </source>
</evidence>
<feature type="coiled-coil region" evidence="7">
    <location>
        <begin position="430"/>
        <end position="457"/>
    </location>
</feature>
<evidence type="ECO:0000256" key="2">
    <source>
        <dbReference type="ARBA" id="ARBA00022741"/>
    </source>
</evidence>
<dbReference type="InterPro" id="IPR007695">
    <property type="entry name" value="DNA_mismatch_repair_MutS-lik_N"/>
</dbReference>
<dbReference type="Proteomes" id="UP000030742">
    <property type="component" value="Unassembled WGS sequence"/>
</dbReference>
<comment type="similarity">
    <text evidence="1">Belongs to the DNA mismatch repair MutS family.</text>
</comment>
<dbReference type="InterPro" id="IPR036187">
    <property type="entry name" value="DNA_mismatch_repair_MutS_sf"/>
</dbReference>
<accession>U4TRP2</accession>
<dbReference type="SUPFAM" id="SSF52540">
    <property type="entry name" value="P-loop containing nucleoside triphosphate hydrolases"/>
    <property type="match status" value="1"/>
</dbReference>
<dbReference type="Pfam" id="PF00488">
    <property type="entry name" value="MutS_V"/>
    <property type="match status" value="1"/>
</dbReference>
<dbReference type="GO" id="GO:0005524">
    <property type="term" value="F:ATP binding"/>
    <property type="evidence" value="ECO:0007669"/>
    <property type="project" value="UniProtKB-KW"/>
</dbReference>
<protein>
    <recommendedName>
        <fullName evidence="8">DNA mismatch repair proteins mutS family domain-containing protein</fullName>
    </recommendedName>
</protein>
<dbReference type="PROSITE" id="PS00486">
    <property type="entry name" value="DNA_MISMATCH_REPAIR_2"/>
    <property type="match status" value="1"/>
</dbReference>
<sequence>MAEETFAALNLDIVQQQSFVRFFRGLPEKGPSTVRFFNRTDYYTLHDDDAKLAADFTSKIIKYMGEAPKLRYVCINKHQMETFIRELLLVRQYRVEVYMKVPGKSNDWQLEYKGSPGNLTQFEQILFENASIETCNSVMGIKFGQNKVVAMSNINTTDLYRLKKVDAQRYVRIDNAALYALNILPKPTFNSEGAPVFTQTAKSYSLSGILNRCVTSQGKRLLEQWIKQPQKDFNLINERLDVVGCFVRNSEVRTLITKDALTKIPDLMLISKKLSGKKAKLQDCYRLYQAVNCLPSLINILRKLSNNSVKDMFISPLSEFATDMDKYQTMIETLLDLDLVDRCEFLLKSNVNPEMSELHKLKLNIEEKMQKLLKKAAADLNLEEGKSVKLECNPQHGFFFRITKKEEQVLRQAKQYKIIDAVAGGVRFNNDKLTTLNEDYREINEKYEELQKETLDEMLKVAAGYADTVRNINMILAALDVLASFATAAVSAKIPYVRPVLKPMSERVLNLKKVGVLSCWVPCEYAELSVVDGILARVGADDCQLKGLSTFMLEMIETSTIIKTATKNSLVIIDELGRGTSTYDGCGIAWAIAEHLAMEVKCFSLFATHFHKITKLADTCSTAGNLHVSAVTSNDAITPLYQVKEGQCDASYGIHCAKIAEFPSDVLEWASENLRQLEHQEGMKFIRDLDIPIKKKIIEDGDNIVKNTLQKLKTAVDPERMRGFHQIL</sequence>
<dbReference type="Gene3D" id="3.40.1170.10">
    <property type="entry name" value="DNA repair protein MutS, domain I"/>
    <property type="match status" value="1"/>
</dbReference>
<evidence type="ECO:0000313" key="9">
    <source>
        <dbReference type="EMBL" id="ERL83372.1"/>
    </source>
</evidence>
<gene>
    <name evidence="9" type="ORF">D910_00303</name>
    <name evidence="10" type="ORF">D910_00995</name>
    <name evidence="11" type="ORF">D910_01247</name>
</gene>
<dbReference type="EMBL" id="KB630657">
    <property type="protein sequence ID" value="ERL83768.1"/>
    <property type="molecule type" value="Genomic_DNA"/>
</dbReference>
<name>U4TRP2_DENPD</name>
<dbReference type="InterPro" id="IPR027417">
    <property type="entry name" value="P-loop_NTPase"/>
</dbReference>
<evidence type="ECO:0000313" key="10">
    <source>
        <dbReference type="EMBL" id="ERL83768.1"/>
    </source>
</evidence>
<keyword evidence="7" id="KW-0175">Coiled coil</keyword>
<keyword evidence="2" id="KW-0547">Nucleotide-binding</keyword>
<organism evidence="9 12">
    <name type="scientific">Dendroctonus ponderosae</name>
    <name type="common">Mountain pine beetle</name>
    <dbReference type="NCBI Taxonomy" id="77166"/>
    <lineage>
        <taxon>Eukaryota</taxon>
        <taxon>Metazoa</taxon>
        <taxon>Ecdysozoa</taxon>
        <taxon>Arthropoda</taxon>
        <taxon>Hexapoda</taxon>
        <taxon>Insecta</taxon>
        <taxon>Pterygota</taxon>
        <taxon>Neoptera</taxon>
        <taxon>Endopterygota</taxon>
        <taxon>Coleoptera</taxon>
        <taxon>Polyphaga</taxon>
        <taxon>Cucujiformia</taxon>
        <taxon>Curculionidae</taxon>
        <taxon>Scolytinae</taxon>
        <taxon>Dendroctonus</taxon>
    </lineage>
</organism>
<dbReference type="Gene3D" id="3.40.50.300">
    <property type="entry name" value="P-loop containing nucleotide triphosphate hydrolases"/>
    <property type="match status" value="1"/>
</dbReference>
<dbReference type="PANTHER" id="PTHR11361">
    <property type="entry name" value="DNA MISMATCH REPAIR PROTEIN MUTS FAMILY MEMBER"/>
    <property type="match status" value="1"/>
</dbReference>
<dbReference type="Gene3D" id="1.10.1420.10">
    <property type="match status" value="2"/>
</dbReference>